<dbReference type="KEGG" id="cvi:CV_2870"/>
<name>Q7NU33_CHRVO</name>
<evidence type="ECO:0000313" key="2">
    <source>
        <dbReference type="EMBL" id="AAQ60538.1"/>
    </source>
</evidence>
<dbReference type="RefSeq" id="WP_011136417.1">
    <property type="nucleotide sequence ID" value="NC_005085.1"/>
</dbReference>
<sequence>MIKRYVSVYNENTDELVGEFPVSSDQALTVLISLYGDQVNDPEFYAEYPIDGTVAAGLLRLENLAIEIAGKDCVYYLTCG</sequence>
<dbReference type="AlphaFoldDB" id="Q7NU33"/>
<evidence type="ECO:0000259" key="1">
    <source>
        <dbReference type="Pfam" id="PF24731"/>
    </source>
</evidence>
<reference evidence="2 3" key="1">
    <citation type="journal article" date="2003" name="Proc. Natl. Acad. Sci. U.S.A.">
        <title>The complete genome sequence of Chromobacterium violaceum reveals remarkable and exploitable bacterial adaptability.</title>
        <authorList>
            <person name="Vasconcelos A.T.R."/>
            <person name="de Almeida D.F."/>
            <person name="Almeida F.C."/>
            <person name="de Almeida L.G.P."/>
            <person name="de Almeida R."/>
            <person name="Goncalves J.A.A."/>
            <person name="Andrade E.M."/>
            <person name="Antonio R.V."/>
            <person name="Araripe J."/>
            <person name="de Araujo M.F.F."/>
            <person name="Filho S.A."/>
            <person name="Azevedo V."/>
            <person name="Batista A.J."/>
            <person name="Bataus L.A.M."/>
            <person name="Batista J.S."/>
            <person name="Belo A."/>
            <person name="vander Berg C."/>
            <person name="Blamey J."/>
            <person name="Bogo M."/>
            <person name="Bonato S."/>
            <person name="Bordignon J."/>
            <person name="Brito C.A."/>
            <person name="Brocchi M."/>
            <person name="Burity H.A."/>
            <person name="Camargo A.A."/>
            <person name="Cardoso D.D.P."/>
            <person name="Carneiro N.P."/>
            <person name="Carraro D.M."/>
            <person name="Carvalho C.M.B."/>
            <person name="Cascardo J.C.M."/>
            <person name="Cavada B.S."/>
            <person name="Chueire L.M.O."/>
            <person name="Pasa T.B.C."/>
            <person name="Duran N."/>
            <person name="Fagundes N."/>
            <person name="Falcao C.L."/>
            <person name="Fantinatti F."/>
            <person name="Farias I.P."/>
            <person name="Felipe M.S.S."/>
            <person name="Ferrari L.P."/>
            <person name="Ferro J.A."/>
            <person name="Ferro M.I.T."/>
            <person name="Franco G.R."/>
            <person name="Freitas N.S.A."/>
            <person name="Furlan L.R."/>
            <person name="Gazzinelli R.T."/>
            <person name="Gomes E.A."/>
            <person name="Goncalves P.R."/>
            <person name="Grangeiro T.B."/>
            <person name="Grattapaglia D."/>
            <person name="Grisard E.C."/>
            <person name="Guimaraes C.T."/>
            <person name="Hanna E.S."/>
            <person name="Hungria M."/>
            <person name="Jardim S.N."/>
            <person name="Laurino J."/>
            <person name="Leoi L.C.T."/>
            <person name="Fassarella L."/>
            <person name="Lima A."/>
            <person name="Loureiro M.F."/>
            <person name="Lyra M.C.P."/>
            <person name="Macedo M."/>
            <person name="Madeira H.M.F."/>
            <person name="Manfio G.P."/>
            <person name="Maranhao A.Q."/>
            <person name="Martins W.S."/>
            <person name="di Mauro S.M.Z."/>
            <person name="de Medeiros S.R.B."/>
            <person name="Meissner R.D.V."/>
            <person name="Menck C.F.M."/>
            <person name="Moreira M.A.M."/>
            <person name="Nascimento F.F."/>
            <person name="Nicolas M.F."/>
            <person name="Oliveira J.G."/>
            <person name="Oliveira S.C."/>
            <person name="Paixao R.F.C."/>
            <person name="Parente J.A."/>
            <person name="Pedrosa F.O."/>
            <person name="Pena S.J.D."/>
            <person name="Perreira J.O."/>
            <person name="Perreira M."/>
            <person name="Pinto L.S.R.C."/>
            <person name="Pinto L.S."/>
            <person name="Porto J.I.R."/>
            <person name="Potrich D.P."/>
            <person name="Neto C.E.R."/>
            <person name="Reis A.M.M."/>
            <person name="Rigo L.U."/>
            <person name="Rondinelli E."/>
            <person name="dos Santos E.B.P."/>
            <person name="Santos F.R."/>
            <person name="Schneider M.P.C."/>
            <person name="Seuanez H.N."/>
            <person name="Silva A.M.R."/>
            <person name="da Silva A.L.C."/>
            <person name="Silva D.W."/>
            <person name="Silva R."/>
            <person name="Simoes I.C."/>
            <person name="Simon D."/>
            <person name="Soares C.M.A."/>
            <person name="Soares R.B.A."/>
            <person name="Souza E.M."/>
            <person name="Souza K.R.L."/>
            <person name="Souza R.C."/>
            <person name="Steffens M.B.R."/>
            <person name="Steindel M."/>
            <person name="Teixeira S.R."/>
            <person name="Urmenyi T."/>
            <person name="Vettore A."/>
            <person name="Wassem R."/>
            <person name="Zaha A."/>
            <person name="Simpson A.J.G."/>
        </authorList>
    </citation>
    <scope>NUCLEOTIDE SEQUENCE [LARGE SCALE GENOMIC DNA]</scope>
    <source>
        <strain evidence="3">ATCC 12472 / DSM 30191 / JCM 1249 / NBRC 12614 / NCIMB 9131 / NCTC 9757</strain>
    </source>
</reference>
<keyword evidence="3" id="KW-1185">Reference proteome</keyword>
<gene>
    <name evidence="2" type="ordered locus">CV_2870</name>
</gene>
<dbReference type="Proteomes" id="UP000001424">
    <property type="component" value="Chromosome"/>
</dbReference>
<dbReference type="STRING" id="243365.CV_2870"/>
<accession>Q7NU33</accession>
<protein>
    <recommendedName>
        <fullName evidence="1">DUF7683 domain-containing protein</fullName>
    </recommendedName>
</protein>
<dbReference type="EMBL" id="AE016825">
    <property type="protein sequence ID" value="AAQ60538.1"/>
    <property type="molecule type" value="Genomic_DNA"/>
</dbReference>
<evidence type="ECO:0000313" key="3">
    <source>
        <dbReference type="Proteomes" id="UP000001424"/>
    </source>
</evidence>
<feature type="domain" description="DUF7683" evidence="1">
    <location>
        <begin position="3"/>
        <end position="77"/>
    </location>
</feature>
<proteinExistence type="predicted"/>
<dbReference type="Pfam" id="PF24731">
    <property type="entry name" value="DUF7683"/>
    <property type="match status" value="1"/>
</dbReference>
<organism evidence="2 3">
    <name type="scientific">Chromobacterium violaceum (strain ATCC 12472 / DSM 30191 / JCM 1249 / CCUG 213 / NBRC 12614 / NCIMB 9131 / NCTC 9757 / MK)</name>
    <dbReference type="NCBI Taxonomy" id="243365"/>
    <lineage>
        <taxon>Bacteria</taxon>
        <taxon>Pseudomonadati</taxon>
        <taxon>Pseudomonadota</taxon>
        <taxon>Betaproteobacteria</taxon>
        <taxon>Neisseriales</taxon>
        <taxon>Chromobacteriaceae</taxon>
        <taxon>Chromobacterium</taxon>
    </lineage>
</organism>
<dbReference type="InterPro" id="IPR056100">
    <property type="entry name" value="DUF7683"/>
</dbReference>
<dbReference type="HOGENOM" id="CLU_2583361_0_0_4"/>